<gene>
    <name evidence="4" type="ORF">C725_1640</name>
</gene>
<dbReference type="OrthoDB" id="9788221at2"/>
<keyword evidence="2" id="KW-0413">Isomerase</keyword>
<evidence type="ECO:0000256" key="3">
    <source>
        <dbReference type="PIRSR" id="PIRSR016184-1"/>
    </source>
</evidence>
<reference evidence="4 5" key="1">
    <citation type="journal article" date="2013" name="Genome Announc.">
        <title>Draft Genome Sequence of Strain JLT2015T, Belonging to the Family Sphingomonadaceae of the Alphaproteobacteria.</title>
        <authorList>
            <person name="Tang K."/>
            <person name="Liu K."/>
            <person name="Li S."/>
            <person name="Jiao N."/>
        </authorList>
    </citation>
    <scope>NUCLEOTIDE SEQUENCE [LARGE SCALE GENOMIC DNA]</scope>
    <source>
        <strain evidence="4 5">JLT2015</strain>
    </source>
</reference>
<dbReference type="PANTHER" id="PTHR13774:SF17">
    <property type="entry name" value="PHENAZINE BIOSYNTHESIS-LIKE DOMAIN-CONTAINING PROTEIN"/>
    <property type="match status" value="1"/>
</dbReference>
<dbReference type="Pfam" id="PF02567">
    <property type="entry name" value="PhzC-PhzF"/>
    <property type="match status" value="1"/>
</dbReference>
<accession>M2U4T0</accession>
<evidence type="ECO:0000256" key="1">
    <source>
        <dbReference type="ARBA" id="ARBA00008270"/>
    </source>
</evidence>
<dbReference type="GO" id="GO:0005737">
    <property type="term" value="C:cytoplasm"/>
    <property type="evidence" value="ECO:0007669"/>
    <property type="project" value="TreeGrafter"/>
</dbReference>
<feature type="active site" evidence="3">
    <location>
        <position position="48"/>
    </location>
</feature>
<dbReference type="GO" id="GO:0016853">
    <property type="term" value="F:isomerase activity"/>
    <property type="evidence" value="ECO:0007669"/>
    <property type="project" value="UniProtKB-KW"/>
</dbReference>
<sequence>MPHRAKFRHIDAFAAAPFEGNSAAIYRADSFPDDDLMQRIAREHNLSETAWYVPDSSGEADFVLRWFTPTVEVELCGHATLAAGHHVLSDEEARQSVRFRTVKGAGVLEVTKDDNGGDGHYIMSLPAWESQKTVLPALVAALGRIPAEVRVTTNAAEDSYLAIFDDEDIVRSLTPDSKALAAIGNVLVIVTAPAKSGSQVDVVSRVFAPGAGVDEDPVTGSAHAMLTPYWTERLERDSFKAYQASERGGYISCRRDGDRAVLGGSCVDVIAGEVILP</sequence>
<proteinExistence type="inferred from homology"/>
<dbReference type="EMBL" id="AMRV01000004">
    <property type="protein sequence ID" value="EMD83042.1"/>
    <property type="molecule type" value="Genomic_DNA"/>
</dbReference>
<name>M2U4T0_9SPHN</name>
<evidence type="ECO:0000256" key="2">
    <source>
        <dbReference type="ARBA" id="ARBA00023235"/>
    </source>
</evidence>
<dbReference type="NCBIfam" id="TIGR00654">
    <property type="entry name" value="PhzF_family"/>
    <property type="match status" value="1"/>
</dbReference>
<dbReference type="Gene3D" id="3.10.310.10">
    <property type="entry name" value="Diaminopimelate Epimerase, Chain A, domain 1"/>
    <property type="match status" value="2"/>
</dbReference>
<dbReference type="AlphaFoldDB" id="M2U4T0"/>
<dbReference type="PANTHER" id="PTHR13774">
    <property type="entry name" value="PHENAZINE BIOSYNTHESIS PROTEIN"/>
    <property type="match status" value="1"/>
</dbReference>
<comment type="caution">
    <text evidence="4">The sequence shown here is derived from an EMBL/GenBank/DDBJ whole genome shotgun (WGS) entry which is preliminary data.</text>
</comment>
<dbReference type="PIRSF" id="PIRSF016184">
    <property type="entry name" value="PhzC_PhzF"/>
    <property type="match status" value="1"/>
</dbReference>
<dbReference type="RefSeq" id="WP_008601751.1">
    <property type="nucleotide sequence ID" value="NZ_AMRV01000004.1"/>
</dbReference>
<keyword evidence="5" id="KW-1185">Reference proteome</keyword>
<evidence type="ECO:0008006" key="6">
    <source>
        <dbReference type="Google" id="ProtNLM"/>
    </source>
</evidence>
<dbReference type="Proteomes" id="UP000011717">
    <property type="component" value="Unassembled WGS sequence"/>
</dbReference>
<comment type="similarity">
    <text evidence="1">Belongs to the PhzF family.</text>
</comment>
<organism evidence="4 5">
    <name type="scientific">Pacificimonas flava</name>
    <dbReference type="NCBI Taxonomy" id="1234595"/>
    <lineage>
        <taxon>Bacteria</taxon>
        <taxon>Pseudomonadati</taxon>
        <taxon>Pseudomonadota</taxon>
        <taxon>Alphaproteobacteria</taxon>
        <taxon>Sphingomonadales</taxon>
        <taxon>Sphingosinicellaceae</taxon>
        <taxon>Pacificimonas</taxon>
    </lineage>
</organism>
<dbReference type="SUPFAM" id="SSF54506">
    <property type="entry name" value="Diaminopimelate epimerase-like"/>
    <property type="match status" value="1"/>
</dbReference>
<protein>
    <recommendedName>
        <fullName evidence="6">PhzF family phenazine biosynthesis protein</fullName>
    </recommendedName>
</protein>
<evidence type="ECO:0000313" key="5">
    <source>
        <dbReference type="Proteomes" id="UP000011717"/>
    </source>
</evidence>
<dbReference type="PATRIC" id="fig|1234595.3.peg.1641"/>
<dbReference type="InterPro" id="IPR003719">
    <property type="entry name" value="Phenazine_PhzF-like"/>
</dbReference>
<evidence type="ECO:0000313" key="4">
    <source>
        <dbReference type="EMBL" id="EMD83042.1"/>
    </source>
</evidence>